<dbReference type="InterPro" id="IPR027446">
    <property type="entry name" value="VSG_C_dom_sf"/>
</dbReference>
<evidence type="ECO:0000256" key="8">
    <source>
        <dbReference type="SAM" id="SignalP"/>
    </source>
</evidence>
<evidence type="ECO:0000256" key="6">
    <source>
        <dbReference type="ARBA" id="ARBA00023180"/>
    </source>
</evidence>
<reference evidence="9" key="2">
    <citation type="submission" date="2013-01" db="EMBL/GenBank/DDBJ databases">
        <authorList>
            <person name="Hall J.P.J."/>
            <person name="Barry J.D."/>
        </authorList>
    </citation>
    <scope>NUCLEOTIDE SEQUENCE</scope>
    <source>
        <strain evidence="9">TREU927/4 GUTat 10.1</strain>
    </source>
</reference>
<dbReference type="AlphaFoldDB" id="S5FVV3"/>
<keyword evidence="3" id="KW-1003">Cell membrane</keyword>
<comment type="function">
    <text evidence="1">VSG forms a coat on the surface of the parasite. The trypanosome evades the immune response of the host by expressing a series of antigenically distinct VSGs from an estimated 1000 VSG genes.</text>
</comment>
<accession>S5FVV3</accession>
<gene>
    <name evidence="9" type="primary">VSG</name>
</gene>
<keyword evidence="5" id="KW-0472">Membrane</keyword>
<reference evidence="9" key="1">
    <citation type="journal article" date="2013" name="PLoS Pathog.">
        <title>Mosaic VSGs and the Scale of Trypanosoma brucei Antigenic Variation.</title>
        <authorList>
            <person name="Hall J.P."/>
            <person name="Wang H."/>
            <person name="Barry J.D."/>
        </authorList>
    </citation>
    <scope>NUCLEOTIDE SEQUENCE</scope>
    <source>
        <strain evidence="9">TREU927/4 GUTat 10.1</strain>
    </source>
</reference>
<proteinExistence type="evidence at transcript level"/>
<name>S5FVV3_9TRYP</name>
<evidence type="ECO:0000256" key="5">
    <source>
        <dbReference type="ARBA" id="ARBA00023136"/>
    </source>
</evidence>
<dbReference type="Gene3D" id="1.10.470.10">
    <property type="entry name" value="Variant Surface Glycoprotein, subunit A, domain 2"/>
    <property type="match status" value="1"/>
</dbReference>
<evidence type="ECO:0000313" key="9">
    <source>
        <dbReference type="EMBL" id="AGQ50249.1"/>
    </source>
</evidence>
<keyword evidence="7" id="KW-0449">Lipoprotein</keyword>
<dbReference type="EMBL" id="KC434905">
    <property type="protein sequence ID" value="AGQ50249.1"/>
    <property type="molecule type" value="mRNA"/>
</dbReference>
<evidence type="ECO:0000256" key="7">
    <source>
        <dbReference type="ARBA" id="ARBA00023288"/>
    </source>
</evidence>
<dbReference type="VEuPathDB" id="TriTrypDB:Tb427_000479900"/>
<protein>
    <submittedName>
        <fullName evidence="9">Variant surface glycoprotein</fullName>
    </submittedName>
</protein>
<keyword evidence="6" id="KW-0325">Glycoprotein</keyword>
<evidence type="ECO:0000256" key="1">
    <source>
        <dbReference type="ARBA" id="ARBA00002523"/>
    </source>
</evidence>
<feature type="chain" id="PRO_5004528329" evidence="8">
    <location>
        <begin position="21"/>
        <end position="465"/>
    </location>
</feature>
<evidence type="ECO:0000256" key="2">
    <source>
        <dbReference type="ARBA" id="ARBA00004609"/>
    </source>
</evidence>
<keyword evidence="4" id="KW-0336">GPI-anchor</keyword>
<comment type="subcellular location">
    <subcellularLocation>
        <location evidence="2">Cell membrane</location>
        <topology evidence="2">Lipid-anchor</topology>
        <topology evidence="2">GPI-anchor</topology>
    </subcellularLocation>
</comment>
<dbReference type="GO" id="GO:0098552">
    <property type="term" value="C:side of membrane"/>
    <property type="evidence" value="ECO:0007669"/>
    <property type="project" value="UniProtKB-KW"/>
</dbReference>
<keyword evidence="8" id="KW-0732">Signal</keyword>
<sequence>MNAATTYLLLALAAALHTRGAPHVNCTGANPMVYVGEHMRMLKNLASVNTEHQVDALKLRVAAALTGDATRAGLLAALANLKVKCHDETTSATLAAQYNAATKVSAMAALAGIATATADVAEMEIADVNFVTGSGSAAQHLRIKPDDTKTGLTPTKCSLQDYVTNDGPPDSSNAHAKWQINLKVVTIDTTDGSQNAAQAMCCATDGNCASTTQGTKVGIKKGKIYKAEAPANQATGKTKGPAGKKDIQWHFPNADLAYQCAAADTALHDALATPISPRTPCNAWDRKTDPSFSLAVYKILNADAEARTVPSQKQSDVATAIETTFGKNTQEFETKIWKGVKDTKITKENAGHTTDTTLENVNSLDELRMIEAFIESKKAIRSESLASGPQNKCAETVKEAANCEGKEKDVCNKKPGCKYNDGENKCEEDPAKTTVAATKDDKTNTAGSNSFVINKAPLLLAVSLF</sequence>
<dbReference type="SUPFAM" id="SSF58087">
    <property type="entry name" value="Variant surface glycoprotein (N-terminal domain)"/>
    <property type="match status" value="1"/>
</dbReference>
<dbReference type="SUPFAM" id="SSF118251">
    <property type="entry name" value="Variant surface glycoprotein MITAT 1.2, VSG 221, C-terminal domain"/>
    <property type="match status" value="1"/>
</dbReference>
<organism evidence="9">
    <name type="scientific">Trypanosoma brucei</name>
    <dbReference type="NCBI Taxonomy" id="5691"/>
    <lineage>
        <taxon>Eukaryota</taxon>
        <taxon>Discoba</taxon>
        <taxon>Euglenozoa</taxon>
        <taxon>Kinetoplastea</taxon>
        <taxon>Metakinetoplastina</taxon>
        <taxon>Trypanosomatida</taxon>
        <taxon>Trypanosomatidae</taxon>
        <taxon>Trypanosoma</taxon>
    </lineage>
</organism>
<evidence type="ECO:0000256" key="3">
    <source>
        <dbReference type="ARBA" id="ARBA00022475"/>
    </source>
</evidence>
<dbReference type="GO" id="GO:0005886">
    <property type="term" value="C:plasma membrane"/>
    <property type="evidence" value="ECO:0007669"/>
    <property type="project" value="UniProtKB-SubCell"/>
</dbReference>
<evidence type="ECO:0000256" key="4">
    <source>
        <dbReference type="ARBA" id="ARBA00022622"/>
    </source>
</evidence>
<feature type="signal peptide" evidence="8">
    <location>
        <begin position="1"/>
        <end position="20"/>
    </location>
</feature>